<dbReference type="RefSeq" id="WP_237379718.1">
    <property type="nucleotide sequence ID" value="NZ_CP071793.1"/>
</dbReference>
<dbReference type="InterPro" id="IPR050228">
    <property type="entry name" value="Carboxylesterase_BioH"/>
</dbReference>
<dbReference type="EMBL" id="CP071793">
    <property type="protein sequence ID" value="QTD50088.1"/>
    <property type="molecule type" value="Genomic_DNA"/>
</dbReference>
<evidence type="ECO:0000259" key="2">
    <source>
        <dbReference type="Pfam" id="PF12697"/>
    </source>
</evidence>
<feature type="domain" description="AB hydrolase-1" evidence="2">
    <location>
        <begin position="50"/>
        <end position="178"/>
    </location>
</feature>
<gene>
    <name evidence="3" type="ORF">J3U87_31270</name>
</gene>
<dbReference type="Pfam" id="PF12697">
    <property type="entry name" value="Abhydrolase_6"/>
    <property type="match status" value="1"/>
</dbReference>
<evidence type="ECO:0000313" key="3">
    <source>
        <dbReference type="EMBL" id="QTD50088.1"/>
    </source>
</evidence>
<keyword evidence="3" id="KW-0378">Hydrolase</keyword>
<dbReference type="KEGG" id="scor:J3U87_31270"/>
<dbReference type="PANTHER" id="PTHR43194">
    <property type="entry name" value="HYDROLASE ALPHA/BETA FOLD FAMILY"/>
    <property type="match status" value="1"/>
</dbReference>
<dbReference type="PANTHER" id="PTHR43194:SF2">
    <property type="entry name" value="PEROXISOMAL MEMBRANE PROTEIN LPX1"/>
    <property type="match status" value="1"/>
</dbReference>
<dbReference type="Gene3D" id="3.40.50.1820">
    <property type="entry name" value="alpha/beta hydrolase"/>
    <property type="match status" value="1"/>
</dbReference>
<reference evidence="3" key="1">
    <citation type="submission" date="2021-03" db="EMBL/GenBank/DDBJ databases">
        <title>Acanthopleuribacteraceae sp. M133.</title>
        <authorList>
            <person name="Wang G."/>
        </authorList>
    </citation>
    <scope>NUCLEOTIDE SEQUENCE</scope>
    <source>
        <strain evidence="3">M133</strain>
    </source>
</reference>
<proteinExistence type="predicted"/>
<keyword evidence="4" id="KW-1185">Reference proteome</keyword>
<dbReference type="SUPFAM" id="SSF53474">
    <property type="entry name" value="alpha/beta-Hydrolases"/>
    <property type="match status" value="1"/>
</dbReference>
<accession>A0A8A4TMH0</accession>
<name>A0A8A4TMH0_SULCO</name>
<dbReference type="InterPro" id="IPR029058">
    <property type="entry name" value="AB_hydrolase_fold"/>
</dbReference>
<organism evidence="3 4">
    <name type="scientific">Sulfidibacter corallicola</name>
    <dbReference type="NCBI Taxonomy" id="2818388"/>
    <lineage>
        <taxon>Bacteria</taxon>
        <taxon>Pseudomonadati</taxon>
        <taxon>Acidobacteriota</taxon>
        <taxon>Holophagae</taxon>
        <taxon>Acanthopleuribacterales</taxon>
        <taxon>Acanthopleuribacteraceae</taxon>
        <taxon>Sulfidibacter</taxon>
    </lineage>
</organism>
<dbReference type="Proteomes" id="UP000663929">
    <property type="component" value="Chromosome"/>
</dbReference>
<keyword evidence="1" id="KW-0732">Signal</keyword>
<evidence type="ECO:0000256" key="1">
    <source>
        <dbReference type="SAM" id="SignalP"/>
    </source>
</evidence>
<dbReference type="GO" id="GO:0016787">
    <property type="term" value="F:hydrolase activity"/>
    <property type="evidence" value="ECO:0007669"/>
    <property type="project" value="UniProtKB-KW"/>
</dbReference>
<feature type="chain" id="PRO_5035239952" evidence="1">
    <location>
        <begin position="26"/>
        <end position="227"/>
    </location>
</feature>
<evidence type="ECO:0000313" key="4">
    <source>
        <dbReference type="Proteomes" id="UP000663929"/>
    </source>
</evidence>
<dbReference type="PROSITE" id="PS51257">
    <property type="entry name" value="PROKAR_LIPOPROTEIN"/>
    <property type="match status" value="1"/>
</dbReference>
<feature type="signal peptide" evidence="1">
    <location>
        <begin position="1"/>
        <end position="25"/>
    </location>
</feature>
<dbReference type="InterPro" id="IPR000073">
    <property type="entry name" value="AB_hydrolase_1"/>
</dbReference>
<dbReference type="AlphaFoldDB" id="A0A8A4TMH0"/>
<protein>
    <submittedName>
        <fullName evidence="3">Alpha/beta hydrolase</fullName>
    </submittedName>
</protein>
<sequence>MIRTRNFLNLLVILSAFGLTGCASVKRVTFETDDRGVVEADIYGKGPHGLVLAHGGRFTKESWKDQIDPFVAAGFRVAAINFRGRGASRGGPGPKSEELYHLDVLAAVRHLRQTGAETVSVVGASFGGWAAAKAVATDPDQVDRLVLLAASIDDPEKVTGPKLFILAREDFRGGGILRLPEIRDQYERAPEPKTWVVLEGKAHAQFLFETEQGERVMTEILDFLTAP</sequence>